<dbReference type="RefSeq" id="XP_058328206.1">
    <property type="nucleotide sequence ID" value="XM_058477861.1"/>
</dbReference>
<keyword evidence="3 5" id="KW-1133">Transmembrane helix</keyword>
<dbReference type="Gene3D" id="1.20.58.340">
    <property type="entry name" value="Magnesium transport protein CorA, transmembrane region"/>
    <property type="match status" value="1"/>
</dbReference>
<evidence type="ECO:0000256" key="5">
    <source>
        <dbReference type="SAM" id="Phobius"/>
    </source>
</evidence>
<dbReference type="AlphaFoldDB" id="A0A9W9NQH1"/>
<sequence length="336" mass="38602">MALHHQYETVYFRYDLTTGQSLYILQDPIGDLRNLLHKLEDGLHGSAESYCVDSQCRVQGLAQLHPFTMQFVIMFHALSTQTAEMEAIIKSLLWIETQLHQGSLFEIAESDRFSRYIQRLHEMSRKLITLEHSNLRDASHIKHFIQDHQRLGKLSRRYQSPSKIDRYAHERVKDDLLSLRDFCDDRHRLIVNLRQRTNNFITLLYNLITGHDSSINLHIATQNATIASEARKDSSSMRIIAAVTLLYLPPTFVCSLFGTNLIALDTSKGTNLGGFTISTSWWIYFAFAVPLTAATVCGFLWWRRTREQSNIGSKSVRNSELFHGTSRQDGVYGGYV</sequence>
<dbReference type="OrthoDB" id="1046782at2759"/>
<reference evidence="6" key="2">
    <citation type="journal article" date="2023" name="IMA Fungus">
        <title>Comparative genomic study of the Penicillium genus elucidates a diverse pangenome and 15 lateral gene transfer events.</title>
        <authorList>
            <person name="Petersen C."/>
            <person name="Sorensen T."/>
            <person name="Nielsen M.R."/>
            <person name="Sondergaard T.E."/>
            <person name="Sorensen J.L."/>
            <person name="Fitzpatrick D.A."/>
            <person name="Frisvad J.C."/>
            <person name="Nielsen K.L."/>
        </authorList>
    </citation>
    <scope>NUCLEOTIDE SEQUENCE</scope>
    <source>
        <strain evidence="6">IBT 19713</strain>
    </source>
</reference>
<comment type="caution">
    <text evidence="6">The sequence shown here is derived from an EMBL/GenBank/DDBJ whole genome shotgun (WGS) entry which is preliminary data.</text>
</comment>
<keyword evidence="2 5" id="KW-0812">Transmembrane</keyword>
<dbReference type="GO" id="GO:0016020">
    <property type="term" value="C:membrane"/>
    <property type="evidence" value="ECO:0007669"/>
    <property type="project" value="UniProtKB-SubCell"/>
</dbReference>
<evidence type="ECO:0000256" key="2">
    <source>
        <dbReference type="ARBA" id="ARBA00022692"/>
    </source>
</evidence>
<evidence type="ECO:0000256" key="3">
    <source>
        <dbReference type="ARBA" id="ARBA00022989"/>
    </source>
</evidence>
<dbReference type="SUPFAM" id="SSF144083">
    <property type="entry name" value="Magnesium transport protein CorA, transmembrane region"/>
    <property type="match status" value="1"/>
</dbReference>
<dbReference type="Proteomes" id="UP001150941">
    <property type="component" value="Unassembled WGS sequence"/>
</dbReference>
<evidence type="ECO:0000256" key="1">
    <source>
        <dbReference type="ARBA" id="ARBA00004141"/>
    </source>
</evidence>
<name>A0A9W9NQH1_9EURO</name>
<feature type="transmembrane region" description="Helical" evidence="5">
    <location>
        <begin position="282"/>
        <end position="302"/>
    </location>
</feature>
<evidence type="ECO:0000313" key="7">
    <source>
        <dbReference type="Proteomes" id="UP001150941"/>
    </source>
</evidence>
<accession>A0A9W9NQH1</accession>
<keyword evidence="4 5" id="KW-0472">Membrane</keyword>
<evidence type="ECO:0000313" key="6">
    <source>
        <dbReference type="EMBL" id="KAJ5224023.1"/>
    </source>
</evidence>
<comment type="subcellular location">
    <subcellularLocation>
        <location evidence="1">Membrane</location>
        <topology evidence="1">Multi-pass membrane protein</topology>
    </subcellularLocation>
</comment>
<reference evidence="6" key="1">
    <citation type="submission" date="2022-11" db="EMBL/GenBank/DDBJ databases">
        <authorList>
            <person name="Petersen C."/>
        </authorList>
    </citation>
    <scope>NUCLEOTIDE SEQUENCE</scope>
    <source>
        <strain evidence="6">IBT 19713</strain>
    </source>
</reference>
<keyword evidence="7" id="KW-1185">Reference proteome</keyword>
<organism evidence="6 7">
    <name type="scientific">Penicillium chermesinum</name>
    <dbReference type="NCBI Taxonomy" id="63820"/>
    <lineage>
        <taxon>Eukaryota</taxon>
        <taxon>Fungi</taxon>
        <taxon>Dikarya</taxon>
        <taxon>Ascomycota</taxon>
        <taxon>Pezizomycotina</taxon>
        <taxon>Eurotiomycetes</taxon>
        <taxon>Eurotiomycetidae</taxon>
        <taxon>Eurotiales</taxon>
        <taxon>Aspergillaceae</taxon>
        <taxon>Penicillium</taxon>
    </lineage>
</organism>
<evidence type="ECO:0000256" key="4">
    <source>
        <dbReference type="ARBA" id="ARBA00023136"/>
    </source>
</evidence>
<feature type="transmembrane region" description="Helical" evidence="5">
    <location>
        <begin position="239"/>
        <end position="262"/>
    </location>
</feature>
<gene>
    <name evidence="6" type="ORF">N7468_008565</name>
</gene>
<dbReference type="EMBL" id="JAPQKS010000006">
    <property type="protein sequence ID" value="KAJ5224023.1"/>
    <property type="molecule type" value="Genomic_DNA"/>
</dbReference>
<protein>
    <submittedName>
        <fullName evidence="6">Uncharacterized protein</fullName>
    </submittedName>
</protein>
<dbReference type="InterPro" id="IPR045863">
    <property type="entry name" value="CorA_TM1_TM2"/>
</dbReference>
<proteinExistence type="predicted"/>
<dbReference type="GeneID" id="83205164"/>